<evidence type="ECO:0000259" key="6">
    <source>
        <dbReference type="Pfam" id="PF01494"/>
    </source>
</evidence>
<dbReference type="PRINTS" id="PR00420">
    <property type="entry name" value="RNGMNOXGNASE"/>
</dbReference>
<dbReference type="InterPro" id="IPR050493">
    <property type="entry name" value="FAD-dep_Monooxygenase_BioMet"/>
</dbReference>
<keyword evidence="5" id="KW-0503">Monooxygenase</keyword>
<dbReference type="Pfam" id="PF01494">
    <property type="entry name" value="FAD_binding_3"/>
    <property type="match status" value="1"/>
</dbReference>
<dbReference type="InParanoid" id="A0A166A3H3"/>
<dbReference type="OrthoDB" id="417877at2759"/>
<gene>
    <name evidence="7" type="ORF">EXIGLDRAFT_751847</name>
</gene>
<dbReference type="SUPFAM" id="SSF51905">
    <property type="entry name" value="FAD/NAD(P)-binding domain"/>
    <property type="match status" value="1"/>
</dbReference>
<dbReference type="PANTHER" id="PTHR13789">
    <property type="entry name" value="MONOOXYGENASE"/>
    <property type="match status" value="1"/>
</dbReference>
<keyword evidence="8" id="KW-1185">Reference proteome</keyword>
<evidence type="ECO:0000256" key="5">
    <source>
        <dbReference type="ARBA" id="ARBA00023033"/>
    </source>
</evidence>
<comment type="similarity">
    <text evidence="1">Belongs to the paxM FAD-dependent monooxygenase family.</text>
</comment>
<dbReference type="EMBL" id="KV426106">
    <property type="protein sequence ID" value="KZV88169.1"/>
    <property type="molecule type" value="Genomic_DNA"/>
</dbReference>
<name>A0A166A3H3_EXIGL</name>
<proteinExistence type="inferred from homology"/>
<dbReference type="STRING" id="1314781.A0A166A3H3"/>
<keyword evidence="4" id="KW-0560">Oxidoreductase</keyword>
<dbReference type="Gene3D" id="3.50.50.60">
    <property type="entry name" value="FAD/NAD(P)-binding domain"/>
    <property type="match status" value="1"/>
</dbReference>
<dbReference type="GO" id="GO:0004497">
    <property type="term" value="F:monooxygenase activity"/>
    <property type="evidence" value="ECO:0007669"/>
    <property type="project" value="UniProtKB-KW"/>
</dbReference>
<dbReference type="Proteomes" id="UP000077266">
    <property type="component" value="Unassembled WGS sequence"/>
</dbReference>
<evidence type="ECO:0000256" key="3">
    <source>
        <dbReference type="ARBA" id="ARBA00022827"/>
    </source>
</evidence>
<keyword evidence="3" id="KW-0274">FAD</keyword>
<evidence type="ECO:0000256" key="2">
    <source>
        <dbReference type="ARBA" id="ARBA00022630"/>
    </source>
</evidence>
<evidence type="ECO:0000256" key="4">
    <source>
        <dbReference type="ARBA" id="ARBA00023002"/>
    </source>
</evidence>
<evidence type="ECO:0000313" key="7">
    <source>
        <dbReference type="EMBL" id="KZV88169.1"/>
    </source>
</evidence>
<sequence length="210" mass="22699">MASGGPTLCNDSHLASRMSSVSGTRPLQIAIIGGGIAGLCLAGTLAKFDSERKLNVVIYEATSSFQEVGAGLTIWGRSFQVMHALGLDEELAAINMAAASNHYFSYRRSDQGDEGHEFVRRTFGKGAGYHRAQFRAALGNYVARYPSIQVEFNKKLVSINHDTPSEYQVVFKDGTTAQCDVIFGTDGIRSRVRDAMLRTAATSVKRAGVL</sequence>
<reference evidence="7 8" key="1">
    <citation type="journal article" date="2016" name="Mol. Biol. Evol.">
        <title>Comparative Genomics of Early-Diverging Mushroom-Forming Fungi Provides Insights into the Origins of Lignocellulose Decay Capabilities.</title>
        <authorList>
            <person name="Nagy L.G."/>
            <person name="Riley R."/>
            <person name="Tritt A."/>
            <person name="Adam C."/>
            <person name="Daum C."/>
            <person name="Floudas D."/>
            <person name="Sun H."/>
            <person name="Yadav J.S."/>
            <person name="Pangilinan J."/>
            <person name="Larsson K.H."/>
            <person name="Matsuura K."/>
            <person name="Barry K."/>
            <person name="Labutti K."/>
            <person name="Kuo R."/>
            <person name="Ohm R.A."/>
            <person name="Bhattacharya S.S."/>
            <person name="Shirouzu T."/>
            <person name="Yoshinaga Y."/>
            <person name="Martin F.M."/>
            <person name="Grigoriev I.V."/>
            <person name="Hibbett D.S."/>
        </authorList>
    </citation>
    <scope>NUCLEOTIDE SEQUENCE [LARGE SCALE GENOMIC DNA]</scope>
    <source>
        <strain evidence="7 8">HHB12029</strain>
    </source>
</reference>
<evidence type="ECO:0000313" key="8">
    <source>
        <dbReference type="Proteomes" id="UP000077266"/>
    </source>
</evidence>
<keyword evidence="2" id="KW-0285">Flavoprotein</keyword>
<dbReference type="GO" id="GO:0071949">
    <property type="term" value="F:FAD binding"/>
    <property type="evidence" value="ECO:0007669"/>
    <property type="project" value="InterPro"/>
</dbReference>
<protein>
    <submittedName>
        <fullName evidence="7">FAD/NAD(P)-binding domain-containing protein</fullName>
    </submittedName>
</protein>
<evidence type="ECO:0000256" key="1">
    <source>
        <dbReference type="ARBA" id="ARBA00007992"/>
    </source>
</evidence>
<organism evidence="7 8">
    <name type="scientific">Exidia glandulosa HHB12029</name>
    <dbReference type="NCBI Taxonomy" id="1314781"/>
    <lineage>
        <taxon>Eukaryota</taxon>
        <taxon>Fungi</taxon>
        <taxon>Dikarya</taxon>
        <taxon>Basidiomycota</taxon>
        <taxon>Agaricomycotina</taxon>
        <taxon>Agaricomycetes</taxon>
        <taxon>Auriculariales</taxon>
        <taxon>Exidiaceae</taxon>
        <taxon>Exidia</taxon>
    </lineage>
</organism>
<dbReference type="InterPro" id="IPR002938">
    <property type="entry name" value="FAD-bd"/>
</dbReference>
<dbReference type="InterPro" id="IPR036188">
    <property type="entry name" value="FAD/NAD-bd_sf"/>
</dbReference>
<dbReference type="PANTHER" id="PTHR13789:SF309">
    <property type="entry name" value="PUTATIVE (AFU_ORTHOLOGUE AFUA_6G14510)-RELATED"/>
    <property type="match status" value="1"/>
</dbReference>
<accession>A0A166A3H3</accession>
<feature type="domain" description="FAD-binding" evidence="6">
    <location>
        <begin position="28"/>
        <end position="196"/>
    </location>
</feature>
<dbReference type="AlphaFoldDB" id="A0A166A3H3"/>